<feature type="transmembrane region" description="Helical" evidence="1">
    <location>
        <begin position="30"/>
        <end position="50"/>
    </location>
</feature>
<dbReference type="EMBL" id="JAUOQO010000007">
    <property type="protein sequence ID" value="MDO6574336.1"/>
    <property type="molecule type" value="Genomic_DNA"/>
</dbReference>
<proteinExistence type="predicted"/>
<keyword evidence="3" id="KW-1185">Reference proteome</keyword>
<evidence type="ECO:0000313" key="2">
    <source>
        <dbReference type="EMBL" id="MDO6574336.1"/>
    </source>
</evidence>
<keyword evidence="1" id="KW-0472">Membrane</keyword>
<feature type="transmembrane region" description="Helical" evidence="1">
    <location>
        <begin position="57"/>
        <end position="79"/>
    </location>
</feature>
<keyword evidence="1" id="KW-0812">Transmembrane</keyword>
<protein>
    <submittedName>
        <fullName evidence="2">Uncharacterized protein</fullName>
    </submittedName>
</protein>
<organism evidence="2 3">
    <name type="scientific">Staphylococcus pasteuri_A</name>
    <dbReference type="NCBI Taxonomy" id="3062664"/>
    <lineage>
        <taxon>Bacteria</taxon>
        <taxon>Bacillati</taxon>
        <taxon>Bacillota</taxon>
        <taxon>Bacilli</taxon>
        <taxon>Bacillales</taxon>
        <taxon>Staphylococcaceae</taxon>
        <taxon>Staphylococcus</taxon>
    </lineage>
</organism>
<accession>A0AAW7YVK6</accession>
<sequence>MRPTLLILFIILNALIIVISLNNDLTVQYFSLRVILAAFSFVLSLFFLLIRTTQFSMYLSITSIIIVVVHIAIIIQSAYTYLY</sequence>
<evidence type="ECO:0000313" key="3">
    <source>
        <dbReference type="Proteomes" id="UP001170310"/>
    </source>
</evidence>
<reference evidence="2" key="1">
    <citation type="submission" date="2023-07" db="EMBL/GenBank/DDBJ databases">
        <title>Genome content predicts the carbon catabolic preferences of heterotrophic bacteria.</title>
        <authorList>
            <person name="Gralka M."/>
        </authorList>
    </citation>
    <scope>NUCLEOTIDE SEQUENCE</scope>
    <source>
        <strain evidence="2">E2R20</strain>
    </source>
</reference>
<name>A0AAW7YVK6_9STAP</name>
<keyword evidence="1" id="KW-1133">Transmembrane helix</keyword>
<dbReference type="RefSeq" id="WP_046467153.1">
    <property type="nucleotide sequence ID" value="NZ_JAUOQO010000007.1"/>
</dbReference>
<comment type="caution">
    <text evidence="2">The sequence shown here is derived from an EMBL/GenBank/DDBJ whole genome shotgun (WGS) entry which is preliminary data.</text>
</comment>
<dbReference type="Proteomes" id="UP001170310">
    <property type="component" value="Unassembled WGS sequence"/>
</dbReference>
<dbReference type="AlphaFoldDB" id="A0AAW7YVK6"/>
<evidence type="ECO:0000256" key="1">
    <source>
        <dbReference type="SAM" id="Phobius"/>
    </source>
</evidence>
<gene>
    <name evidence="2" type="ORF">Q4528_09195</name>
</gene>